<evidence type="ECO:0000313" key="5">
    <source>
        <dbReference type="EMBL" id="MCE2593617.1"/>
    </source>
</evidence>
<dbReference type="PRINTS" id="PR00032">
    <property type="entry name" value="HTHARAC"/>
</dbReference>
<evidence type="ECO:0000256" key="3">
    <source>
        <dbReference type="ARBA" id="ARBA00023163"/>
    </source>
</evidence>
<dbReference type="PROSITE" id="PS00041">
    <property type="entry name" value="HTH_ARAC_FAMILY_1"/>
    <property type="match status" value="1"/>
</dbReference>
<dbReference type="Pfam" id="PF12833">
    <property type="entry name" value="HTH_18"/>
    <property type="match status" value="1"/>
</dbReference>
<evidence type="ECO:0000256" key="2">
    <source>
        <dbReference type="ARBA" id="ARBA00023125"/>
    </source>
</evidence>
<dbReference type="InterPro" id="IPR018060">
    <property type="entry name" value="HTH_AraC"/>
</dbReference>
<organism evidence="5 6">
    <name type="scientific">Motilimonas cestriensis</name>
    <dbReference type="NCBI Taxonomy" id="2742685"/>
    <lineage>
        <taxon>Bacteria</taxon>
        <taxon>Pseudomonadati</taxon>
        <taxon>Pseudomonadota</taxon>
        <taxon>Gammaproteobacteria</taxon>
        <taxon>Alteromonadales</taxon>
        <taxon>Alteromonadales genera incertae sedis</taxon>
        <taxon>Motilimonas</taxon>
    </lineage>
</organism>
<dbReference type="SUPFAM" id="SSF46689">
    <property type="entry name" value="Homeodomain-like"/>
    <property type="match status" value="2"/>
</dbReference>
<dbReference type="InterPro" id="IPR020449">
    <property type="entry name" value="Tscrpt_reg_AraC-type_HTH"/>
</dbReference>
<dbReference type="InterPro" id="IPR037923">
    <property type="entry name" value="HTH-like"/>
</dbReference>
<feature type="domain" description="HTH araC/xylS-type" evidence="4">
    <location>
        <begin position="180"/>
        <end position="278"/>
    </location>
</feature>
<keyword evidence="3" id="KW-0804">Transcription</keyword>
<comment type="caution">
    <text evidence="5">The sequence shown here is derived from an EMBL/GenBank/DDBJ whole genome shotgun (WGS) entry which is preliminary data.</text>
</comment>
<keyword evidence="2" id="KW-0238">DNA-binding</keyword>
<evidence type="ECO:0000259" key="4">
    <source>
        <dbReference type="PROSITE" id="PS01124"/>
    </source>
</evidence>
<evidence type="ECO:0000313" key="6">
    <source>
        <dbReference type="Proteomes" id="UP001201273"/>
    </source>
</evidence>
<protein>
    <submittedName>
        <fullName evidence="5">AraC family transcriptional regulator</fullName>
    </submittedName>
</protein>
<dbReference type="RefSeq" id="WP_233051220.1">
    <property type="nucleotide sequence ID" value="NZ_JAIMJA010000002.1"/>
</dbReference>
<keyword evidence="6" id="KW-1185">Reference proteome</keyword>
<sequence>MASWQDCCEAADVCQEVFFGPDEAKYLQEQGIILCGTSLAKEHFLVRRTRPNFHVLLYSIKGQGALLTPAGKTMIEADTLTLLPAGSISGFQLNSPQWQTAWLILENNEQWQGLASGEPDVSYCEHAQAIFHAMNMFFSEAKLSGHQSGLAVTCLDMLLQLTHKSLFKQGQQSGLEIKLRHLFNQVEQQLHHPWSVAELADKLHYSEPHFFRLCLQHLGMSPKQYLLQLKMARAKHLLVTQRWAVGQVALALGYSDVANFSNRFKKHFGMSPSAMRQR</sequence>
<dbReference type="SMART" id="SM00342">
    <property type="entry name" value="HTH_ARAC"/>
    <property type="match status" value="1"/>
</dbReference>
<name>A0ABS8W3T7_9GAMM</name>
<keyword evidence="1" id="KW-0805">Transcription regulation</keyword>
<dbReference type="EMBL" id="JAIMJA010000002">
    <property type="protein sequence ID" value="MCE2593617.1"/>
    <property type="molecule type" value="Genomic_DNA"/>
</dbReference>
<dbReference type="Proteomes" id="UP001201273">
    <property type="component" value="Unassembled WGS sequence"/>
</dbReference>
<dbReference type="PANTHER" id="PTHR43280:SF2">
    <property type="entry name" value="HTH-TYPE TRANSCRIPTIONAL REGULATOR EXSA"/>
    <property type="match status" value="1"/>
</dbReference>
<evidence type="ECO:0000256" key="1">
    <source>
        <dbReference type="ARBA" id="ARBA00023015"/>
    </source>
</evidence>
<dbReference type="InterPro" id="IPR018062">
    <property type="entry name" value="HTH_AraC-typ_CS"/>
</dbReference>
<proteinExistence type="predicted"/>
<dbReference type="PROSITE" id="PS01124">
    <property type="entry name" value="HTH_ARAC_FAMILY_2"/>
    <property type="match status" value="1"/>
</dbReference>
<accession>A0ABS8W3T7</accession>
<dbReference type="InterPro" id="IPR009057">
    <property type="entry name" value="Homeodomain-like_sf"/>
</dbReference>
<dbReference type="SUPFAM" id="SSF51215">
    <property type="entry name" value="Regulatory protein AraC"/>
    <property type="match status" value="1"/>
</dbReference>
<dbReference type="PANTHER" id="PTHR43280">
    <property type="entry name" value="ARAC-FAMILY TRANSCRIPTIONAL REGULATOR"/>
    <property type="match status" value="1"/>
</dbReference>
<gene>
    <name evidence="5" type="ORF">K6Y31_02170</name>
</gene>
<dbReference type="Gene3D" id="1.10.10.60">
    <property type="entry name" value="Homeodomain-like"/>
    <property type="match status" value="2"/>
</dbReference>
<reference evidence="5 6" key="1">
    <citation type="journal article" date="2022" name="Environ. Microbiol. Rep.">
        <title>Eco-phylogenetic analyses reveal divergent evolution of vitamin B12 metabolism in the marine bacterial family 'Psychromonadaceae'.</title>
        <authorList>
            <person name="Jin X."/>
            <person name="Yang Y."/>
            <person name="Cao H."/>
            <person name="Gao B."/>
            <person name="Zhao Z."/>
        </authorList>
    </citation>
    <scope>NUCLEOTIDE SEQUENCE [LARGE SCALE GENOMIC DNA]</scope>
    <source>
        <strain evidence="5 6">MKS20</strain>
    </source>
</reference>